<keyword evidence="3" id="KW-0808">Transferase</keyword>
<accession>A0A6G3WJW1</accession>
<feature type="compositionally biased region" description="Low complexity" evidence="1">
    <location>
        <begin position="1"/>
        <end position="67"/>
    </location>
</feature>
<dbReference type="InterPro" id="IPR031634">
    <property type="entry name" value="PknG_rubred"/>
</dbReference>
<dbReference type="Pfam" id="PF16919">
    <property type="entry name" value="PknG_rubred"/>
    <property type="match status" value="1"/>
</dbReference>
<comment type="caution">
    <text evidence="3">The sequence shown here is derived from an EMBL/GenBank/DDBJ whole genome shotgun (WGS) entry which is preliminary data.</text>
</comment>
<organism evidence="3">
    <name type="scientific">Streptomyces sp. SID7499</name>
    <dbReference type="NCBI Taxonomy" id="2706086"/>
    <lineage>
        <taxon>Bacteria</taxon>
        <taxon>Bacillati</taxon>
        <taxon>Actinomycetota</taxon>
        <taxon>Actinomycetes</taxon>
        <taxon>Kitasatosporales</taxon>
        <taxon>Streptomycetaceae</taxon>
        <taxon>Streptomyces</taxon>
    </lineage>
</organism>
<evidence type="ECO:0000259" key="2">
    <source>
        <dbReference type="Pfam" id="PF16919"/>
    </source>
</evidence>
<feature type="non-terminal residue" evidence="3">
    <location>
        <position position="99"/>
    </location>
</feature>
<feature type="domain" description="Protein kinase G rubredoxin" evidence="2">
    <location>
        <begin position="55"/>
        <end position="99"/>
    </location>
</feature>
<dbReference type="EMBL" id="JAAGMN010000472">
    <property type="protein sequence ID" value="NEE05723.1"/>
    <property type="molecule type" value="Genomic_DNA"/>
</dbReference>
<evidence type="ECO:0000256" key="1">
    <source>
        <dbReference type="SAM" id="MobiDB-lite"/>
    </source>
</evidence>
<proteinExistence type="predicted"/>
<dbReference type="GO" id="GO:0004674">
    <property type="term" value="F:protein serine/threonine kinase activity"/>
    <property type="evidence" value="ECO:0007669"/>
    <property type="project" value="UniProtKB-KW"/>
</dbReference>
<dbReference type="AlphaFoldDB" id="A0A6G3WJW1"/>
<evidence type="ECO:0000313" key="3">
    <source>
        <dbReference type="EMBL" id="NEE05723.1"/>
    </source>
</evidence>
<gene>
    <name evidence="3" type="ORF">G3M58_04670</name>
</gene>
<reference evidence="3" key="1">
    <citation type="submission" date="2020-01" db="EMBL/GenBank/DDBJ databases">
        <title>Insect and environment-associated Actinomycetes.</title>
        <authorList>
            <person name="Currrie C."/>
            <person name="Chevrette M."/>
            <person name="Carlson C."/>
            <person name="Stubbendieck R."/>
            <person name="Wendt-Pienkowski E."/>
        </authorList>
    </citation>
    <scope>NUCLEOTIDE SEQUENCE</scope>
    <source>
        <strain evidence="3">SID7499</strain>
    </source>
</reference>
<feature type="region of interest" description="Disordered" evidence="1">
    <location>
        <begin position="1"/>
        <end position="99"/>
    </location>
</feature>
<feature type="non-terminal residue" evidence="3">
    <location>
        <position position="1"/>
    </location>
</feature>
<name>A0A6G3WJW1_9ACTN</name>
<protein>
    <submittedName>
        <fullName evidence="3">Serine/threonine protein kinase</fullName>
    </submittedName>
</protein>
<keyword evidence="3" id="KW-0418">Kinase</keyword>
<sequence length="99" mass="10211">SSSARSGSRASARSSSRSSTSRRSVSGRLSRSLSGASTSRSVSVRSSGSTSAASARGRLGVGLVDVPDVPRPDPRTAVMENPEVPERKRFCSRSDCGAP</sequence>
<keyword evidence="3" id="KW-0723">Serine/threonine-protein kinase</keyword>